<dbReference type="RefSeq" id="XP_017780124.1">
    <property type="nucleotide sequence ID" value="XM_017924635.1"/>
</dbReference>
<keyword evidence="8" id="KW-0539">Nucleus</keyword>
<dbReference type="PANTHER" id="PTHR12084:SF0">
    <property type="entry name" value="NUCLEAR PORE GLYCOPROTEIN P62"/>
    <property type="match status" value="1"/>
</dbReference>
<comment type="similarity">
    <text evidence="2">Belongs to the nucleoporin NSP1/NUP62 family.</text>
</comment>
<dbReference type="GeneID" id="108565270"/>
<dbReference type="Proteomes" id="UP000695000">
    <property type="component" value="Unplaced"/>
</dbReference>
<evidence type="ECO:0000313" key="12">
    <source>
        <dbReference type="RefSeq" id="XP_017780124.1"/>
    </source>
</evidence>
<gene>
    <name evidence="12" type="primary">LOC108565270</name>
</gene>
<evidence type="ECO:0000256" key="6">
    <source>
        <dbReference type="ARBA" id="ARBA00023010"/>
    </source>
</evidence>
<keyword evidence="5" id="KW-0653">Protein transport</keyword>
<evidence type="ECO:0000256" key="7">
    <source>
        <dbReference type="ARBA" id="ARBA00023132"/>
    </source>
</evidence>
<keyword evidence="4" id="KW-0509">mRNA transport</keyword>
<evidence type="ECO:0000256" key="3">
    <source>
        <dbReference type="ARBA" id="ARBA00022448"/>
    </source>
</evidence>
<keyword evidence="6" id="KW-0811">Translocation</keyword>
<protein>
    <submittedName>
        <fullName evidence="12">Nuclear pore glycoprotein p62</fullName>
    </submittedName>
</protein>
<evidence type="ECO:0000256" key="9">
    <source>
        <dbReference type="SAM" id="Coils"/>
    </source>
</evidence>
<keyword evidence="7" id="KW-0906">Nuclear pore complex</keyword>
<evidence type="ECO:0000256" key="1">
    <source>
        <dbReference type="ARBA" id="ARBA00004567"/>
    </source>
</evidence>
<dbReference type="Pfam" id="PF05064">
    <property type="entry name" value="Nsp1_C"/>
    <property type="match status" value="1"/>
</dbReference>
<dbReference type="InterPro" id="IPR026010">
    <property type="entry name" value="NSP1/NUP62"/>
</dbReference>
<name>A0ABM1MZX4_NICVS</name>
<feature type="coiled-coil region" evidence="9">
    <location>
        <begin position="356"/>
        <end position="387"/>
    </location>
</feature>
<keyword evidence="3" id="KW-0813">Transport</keyword>
<evidence type="ECO:0000256" key="8">
    <source>
        <dbReference type="ARBA" id="ARBA00023242"/>
    </source>
</evidence>
<dbReference type="InterPro" id="IPR007758">
    <property type="entry name" value="Nucleoporin_NSP1_C"/>
</dbReference>
<comment type="subcellular location">
    <subcellularLocation>
        <location evidence="1">Nucleus</location>
        <location evidence="1">Nuclear pore complex</location>
    </subcellularLocation>
</comment>
<accession>A0ABM1MZX4</accession>
<dbReference type="PANTHER" id="PTHR12084">
    <property type="entry name" value="NUCLEAR PORE GLYCOPROTEIN P62-RELATED"/>
    <property type="match status" value="1"/>
</dbReference>
<feature type="domain" description="Nucleoporin NSP1-like C-terminal" evidence="10">
    <location>
        <begin position="245"/>
        <end position="342"/>
    </location>
</feature>
<reference evidence="12" key="1">
    <citation type="submission" date="2025-08" db="UniProtKB">
        <authorList>
            <consortium name="RefSeq"/>
        </authorList>
    </citation>
    <scope>IDENTIFICATION</scope>
    <source>
        <tissue evidence="12">Whole Larva</tissue>
    </source>
</reference>
<organism evidence="11 12">
    <name type="scientific">Nicrophorus vespilloides</name>
    <name type="common">Boreal carrion beetle</name>
    <dbReference type="NCBI Taxonomy" id="110193"/>
    <lineage>
        <taxon>Eukaryota</taxon>
        <taxon>Metazoa</taxon>
        <taxon>Ecdysozoa</taxon>
        <taxon>Arthropoda</taxon>
        <taxon>Hexapoda</taxon>
        <taxon>Insecta</taxon>
        <taxon>Pterygota</taxon>
        <taxon>Neoptera</taxon>
        <taxon>Endopterygota</taxon>
        <taxon>Coleoptera</taxon>
        <taxon>Polyphaga</taxon>
        <taxon>Staphyliniformia</taxon>
        <taxon>Silphidae</taxon>
        <taxon>Nicrophorinae</taxon>
        <taxon>Nicrophorus</taxon>
    </lineage>
</organism>
<evidence type="ECO:0000256" key="5">
    <source>
        <dbReference type="ARBA" id="ARBA00022927"/>
    </source>
</evidence>
<evidence type="ECO:0000256" key="2">
    <source>
        <dbReference type="ARBA" id="ARBA00005911"/>
    </source>
</evidence>
<evidence type="ECO:0000313" key="11">
    <source>
        <dbReference type="Proteomes" id="UP000695000"/>
    </source>
</evidence>
<evidence type="ECO:0000259" key="10">
    <source>
        <dbReference type="Pfam" id="PF05064"/>
    </source>
</evidence>
<proteinExistence type="inferred from homology"/>
<dbReference type="Gene3D" id="1.20.5.170">
    <property type="match status" value="1"/>
</dbReference>
<keyword evidence="9" id="KW-0175">Coiled coil</keyword>
<evidence type="ECO:0000256" key="4">
    <source>
        <dbReference type="ARBA" id="ARBA00022816"/>
    </source>
</evidence>
<feature type="coiled-coil region" evidence="9">
    <location>
        <begin position="297"/>
        <end position="331"/>
    </location>
</feature>
<sequence length="441" mass="45572">MSFSFGTPKTDAPAPSFSFGNAGGDAKTKAFGTPAAAAPQAGLNFSFGSGTPAKPASSFTLGASPAPSFNLSAVNKPAPSFNLGGAAASTPAPSVFGAAAAAPTLNFVPPTQQQPASSGFVLGAAATPAASAATPSFNLGGAATSTATPTFSLGAANTAAPLAFNLSKPATTPASSTSGFSLGGAAPTPAATAAAAPGLGLGKSTLSFSMPSATAAATTSAGFSLGAATTTATTTSLPSSLTSASVVPPTGTLTFAQLEDAINKWTIDLEEQGKLFGNQAKQLNAWDRLLISNGEKVLSLNNSIERVKQQQQNLDQELDFVLAQQKELEDLIAPLEKELNELPITDLDRNHTYQLAETMDTQLKQMSEDLKEIIEQLNEANKTQELSNPITQIGKILNAHMNSLQWIDRNTTKISTHLDQVTKMHDINRRSHEKSFQRTYD</sequence>
<keyword evidence="11" id="KW-1185">Reference proteome</keyword>